<dbReference type="EMBL" id="JAKKPZ010000011">
    <property type="protein sequence ID" value="KAI1715555.1"/>
    <property type="molecule type" value="Genomic_DNA"/>
</dbReference>
<dbReference type="AlphaFoldDB" id="A0AAD4R7P6"/>
<reference evidence="2" key="1">
    <citation type="submission" date="2022-01" db="EMBL/GenBank/DDBJ databases">
        <title>Genome Sequence Resource for Two Populations of Ditylenchus destructor, the Migratory Endoparasitic Phytonematode.</title>
        <authorList>
            <person name="Zhang H."/>
            <person name="Lin R."/>
            <person name="Xie B."/>
        </authorList>
    </citation>
    <scope>NUCLEOTIDE SEQUENCE</scope>
    <source>
        <strain evidence="2">BazhouSP</strain>
    </source>
</reference>
<protein>
    <submittedName>
        <fullName evidence="2">Uncharacterized protein</fullName>
    </submittedName>
</protein>
<name>A0AAD4R7P6_9BILA</name>
<proteinExistence type="predicted"/>
<comment type="caution">
    <text evidence="2">The sequence shown here is derived from an EMBL/GenBank/DDBJ whole genome shotgun (WGS) entry which is preliminary data.</text>
</comment>
<feature type="region of interest" description="Disordered" evidence="1">
    <location>
        <begin position="15"/>
        <end position="34"/>
    </location>
</feature>
<evidence type="ECO:0000256" key="1">
    <source>
        <dbReference type="SAM" id="MobiDB-lite"/>
    </source>
</evidence>
<accession>A0AAD4R7P6</accession>
<gene>
    <name evidence="2" type="ORF">DdX_07875</name>
</gene>
<sequence>MLSYRGRGQEARLLPVVPAGEHGHRESGGDLSFYDDIGESNQSALIFERKTMKASTMGKEIVMSVREGEMTTNFIEQQSPQTNNHCKQHRRAVKSKPQIKTIAHTFA</sequence>
<dbReference type="Proteomes" id="UP001201812">
    <property type="component" value="Unassembled WGS sequence"/>
</dbReference>
<organism evidence="2 3">
    <name type="scientific">Ditylenchus destructor</name>
    <dbReference type="NCBI Taxonomy" id="166010"/>
    <lineage>
        <taxon>Eukaryota</taxon>
        <taxon>Metazoa</taxon>
        <taxon>Ecdysozoa</taxon>
        <taxon>Nematoda</taxon>
        <taxon>Chromadorea</taxon>
        <taxon>Rhabditida</taxon>
        <taxon>Tylenchina</taxon>
        <taxon>Tylenchomorpha</taxon>
        <taxon>Sphaerularioidea</taxon>
        <taxon>Anguinidae</taxon>
        <taxon>Anguininae</taxon>
        <taxon>Ditylenchus</taxon>
    </lineage>
</organism>
<evidence type="ECO:0000313" key="2">
    <source>
        <dbReference type="EMBL" id="KAI1715555.1"/>
    </source>
</evidence>
<evidence type="ECO:0000313" key="3">
    <source>
        <dbReference type="Proteomes" id="UP001201812"/>
    </source>
</evidence>
<keyword evidence="3" id="KW-1185">Reference proteome</keyword>